<feature type="compositionally biased region" description="Basic and acidic residues" evidence="1">
    <location>
        <begin position="217"/>
        <end position="226"/>
    </location>
</feature>
<evidence type="ECO:0000313" key="3">
    <source>
        <dbReference type="Proteomes" id="UP000002748"/>
    </source>
</evidence>
<organism evidence="2 3">
    <name type="scientific">Trichosporon asahii var. asahii (strain ATCC 90039 / CBS 2479 / JCM 2466 / KCTC 7840 / NBRC 103889/ NCYC 2677 / UAMH 7654)</name>
    <name type="common">Yeast</name>
    <dbReference type="NCBI Taxonomy" id="1186058"/>
    <lineage>
        <taxon>Eukaryota</taxon>
        <taxon>Fungi</taxon>
        <taxon>Dikarya</taxon>
        <taxon>Basidiomycota</taxon>
        <taxon>Agaricomycotina</taxon>
        <taxon>Tremellomycetes</taxon>
        <taxon>Trichosporonales</taxon>
        <taxon>Trichosporonaceae</taxon>
        <taxon>Trichosporon</taxon>
    </lineage>
</organism>
<dbReference type="GeneID" id="25988375"/>
<comment type="caution">
    <text evidence="2">The sequence shown here is derived from an EMBL/GenBank/DDBJ whole genome shotgun (WGS) entry which is preliminary data.</text>
</comment>
<sequence>MNDVLPLPPAHPFSQGLPRPPTPDQLRRRTPSPTPSLSLSSKSLPPLPVPRRAPTASCAASVRSLGSLLSVPERRKRLSLHNYFLDIDIEYARSASVPRPKLIVTVVRPSPTEETFSGLERRGEKDRIGRSIPETVEVLEGIDEWEPERGDETPKAHEDHEERLSEAHEFGMIPDEERPDIVIRRKNSRESKRERRRLFHASLERLAILERMLEDTDSDLERERRPPPGLQAGPVSAPVAHAPRLVLETDLRRAKSLEYHPYASPITSILGHAGHGAESSGEPSEHLNFEYLLSPAEISEETVGRYELPALEFGPRLGISLKRDWEALVDVPPEEEDVLELGALLMPDIRGEWRHPFAAGGC</sequence>
<dbReference type="EMBL" id="ALBS01000284">
    <property type="protein sequence ID" value="EJT46568.1"/>
    <property type="molecule type" value="Genomic_DNA"/>
</dbReference>
<evidence type="ECO:0000256" key="1">
    <source>
        <dbReference type="SAM" id="MobiDB-lite"/>
    </source>
</evidence>
<feature type="compositionally biased region" description="Pro residues" evidence="1">
    <location>
        <begin position="1"/>
        <end position="11"/>
    </location>
</feature>
<reference evidence="2 3" key="1">
    <citation type="journal article" date="2012" name="Eukaryot. Cell">
        <title>Draft genome sequence of CBS 2479, the standard type strain of Trichosporon asahii.</title>
        <authorList>
            <person name="Yang R.Y."/>
            <person name="Li H.T."/>
            <person name="Zhu H."/>
            <person name="Zhou G.P."/>
            <person name="Wang M."/>
            <person name="Wang L."/>
        </authorList>
    </citation>
    <scope>NUCLEOTIDE SEQUENCE [LARGE SCALE GENOMIC DNA]</scope>
    <source>
        <strain evidence="3">ATCC 90039 / CBS 2479 / JCM 2466 / KCTC 7840 / NCYC 2677 / UAMH 7654</strain>
    </source>
</reference>
<evidence type="ECO:0000313" key="2">
    <source>
        <dbReference type="EMBL" id="EJT46568.1"/>
    </source>
</evidence>
<dbReference type="AlphaFoldDB" id="J5QC12"/>
<dbReference type="VEuPathDB" id="FungiDB:A1Q1_04863"/>
<dbReference type="RefSeq" id="XP_014178576.1">
    <property type="nucleotide sequence ID" value="XM_014323101.1"/>
</dbReference>
<name>J5QC12_TRIAS</name>
<feature type="region of interest" description="Disordered" evidence="1">
    <location>
        <begin position="217"/>
        <end position="236"/>
    </location>
</feature>
<dbReference type="Proteomes" id="UP000002748">
    <property type="component" value="Unassembled WGS sequence"/>
</dbReference>
<protein>
    <submittedName>
        <fullName evidence="2">Uncharacterized protein</fullName>
    </submittedName>
</protein>
<feature type="region of interest" description="Disordered" evidence="1">
    <location>
        <begin position="1"/>
        <end position="55"/>
    </location>
</feature>
<gene>
    <name evidence="2" type="ORF">A1Q1_04863</name>
</gene>
<accession>J5QC12</accession>
<feature type="compositionally biased region" description="Low complexity" evidence="1">
    <location>
        <begin position="35"/>
        <end position="44"/>
    </location>
</feature>
<dbReference type="KEGG" id="tasa:A1Q1_04863"/>
<dbReference type="HOGENOM" id="CLU_765458_0_0_1"/>
<proteinExistence type="predicted"/>